<keyword evidence="2" id="KW-0677">Repeat</keyword>
<evidence type="ECO:0000256" key="3">
    <source>
        <dbReference type="SAM" id="MobiDB-lite"/>
    </source>
</evidence>
<evidence type="ECO:0000256" key="2">
    <source>
        <dbReference type="ARBA" id="ARBA00022737"/>
    </source>
</evidence>
<dbReference type="PANTHER" id="PTHR46652:SF3">
    <property type="entry name" value="LEUCINE-RICH REPEAT-CONTAINING PROTEIN 9"/>
    <property type="match status" value="1"/>
</dbReference>
<evidence type="ECO:0000313" key="5">
    <source>
        <dbReference type="EMBL" id="CAL5984205.1"/>
    </source>
</evidence>
<dbReference type="Proteomes" id="UP001642409">
    <property type="component" value="Unassembled WGS sequence"/>
</dbReference>
<dbReference type="Gene3D" id="3.80.10.10">
    <property type="entry name" value="Ribonuclease Inhibitor"/>
    <property type="match status" value="2"/>
</dbReference>
<dbReference type="AlphaFoldDB" id="A0AA86QVT8"/>
<dbReference type="PROSITE" id="PS51450">
    <property type="entry name" value="LRR"/>
    <property type="match status" value="3"/>
</dbReference>
<dbReference type="EMBL" id="CATOUU010000931">
    <property type="protein sequence ID" value="CAI9960618.1"/>
    <property type="molecule type" value="Genomic_DNA"/>
</dbReference>
<dbReference type="PANTHER" id="PTHR46652">
    <property type="entry name" value="LEUCINE-RICH REPEAT AND IQ DOMAIN-CONTAINING PROTEIN 1-RELATED"/>
    <property type="match status" value="1"/>
</dbReference>
<gene>
    <name evidence="4" type="ORF">HINF_LOCUS48263</name>
    <name evidence="5" type="ORF">HINF_LOCUS7999</name>
</gene>
<reference evidence="4" key="1">
    <citation type="submission" date="2023-06" db="EMBL/GenBank/DDBJ databases">
        <authorList>
            <person name="Kurt Z."/>
        </authorList>
    </citation>
    <scope>NUCLEOTIDE SEQUENCE</scope>
</reference>
<comment type="caution">
    <text evidence="4">The sequence shown here is derived from an EMBL/GenBank/DDBJ whole genome shotgun (WGS) entry which is preliminary data.</text>
</comment>
<evidence type="ECO:0000313" key="6">
    <source>
        <dbReference type="Proteomes" id="UP001642409"/>
    </source>
</evidence>
<name>A0AA86QVT8_9EUKA</name>
<sequence length="469" mass="54999">MELYPKIRSKEELLNLFGSSKKLEINDLQQMKDLLEMNIPLEVLEDASNRNLLTFDLELVKRTNKFKIQHRSKLGLVYLVSFLTCLIELDLFSNCIFEISPISKLKNLQILKLSQNYFANISALEQLTELTELYIANCGISSFTLALPNLVKIDICENPLKDQSGLKHSPKLQHLELTRIHTINLDSTIQLPNLTKLFLSWNQILNINFISNFINLQYLDLDYVGDLKSLEPLKYCVQLKELWMNNIISITDIKPLRFLKQLKILILNSTLISDIWPLQFLKKLKELKMRDMYTTEVMDLHPLQRLYKLQKVAITNAHIIDVSPLARLTQLKKLQLKGNKIQNFNPIKHHKQFPNQISVQLFNSEDEGEEESWLTNEDEEDEKREEYDLSKQKLPTVTELKFYNKILKVHSTHRKIRKIQNKNKIQKFRISLTLKKNCISTMLNNQIMIMSNELDLLVQFIQNSNTYLD</sequence>
<keyword evidence="1" id="KW-0433">Leucine-rich repeat</keyword>
<proteinExistence type="predicted"/>
<feature type="compositionally biased region" description="Acidic residues" evidence="3">
    <location>
        <begin position="365"/>
        <end position="383"/>
    </location>
</feature>
<evidence type="ECO:0000313" key="4">
    <source>
        <dbReference type="EMBL" id="CAI9960618.1"/>
    </source>
</evidence>
<accession>A0AA86QVT8</accession>
<dbReference type="InterPro" id="IPR001611">
    <property type="entry name" value="Leu-rich_rpt"/>
</dbReference>
<reference evidence="5 6" key="2">
    <citation type="submission" date="2024-07" db="EMBL/GenBank/DDBJ databases">
        <authorList>
            <person name="Akdeniz Z."/>
        </authorList>
    </citation>
    <scope>NUCLEOTIDE SEQUENCE [LARGE SCALE GENOMIC DNA]</scope>
</reference>
<dbReference type="SUPFAM" id="SSF52058">
    <property type="entry name" value="L domain-like"/>
    <property type="match status" value="1"/>
</dbReference>
<protein>
    <submittedName>
        <fullName evidence="4">Leucine-rich repeat domain-containing protein</fullName>
    </submittedName>
    <submittedName>
        <fullName evidence="5">Leucine-rich_repeat domain-containing protein</fullName>
    </submittedName>
</protein>
<dbReference type="InterPro" id="IPR050836">
    <property type="entry name" value="SDS22/Internalin_LRR"/>
</dbReference>
<keyword evidence="6" id="KW-1185">Reference proteome</keyword>
<dbReference type="EMBL" id="CAXDID020000016">
    <property type="protein sequence ID" value="CAL5984205.1"/>
    <property type="molecule type" value="Genomic_DNA"/>
</dbReference>
<evidence type="ECO:0000256" key="1">
    <source>
        <dbReference type="ARBA" id="ARBA00022614"/>
    </source>
</evidence>
<feature type="region of interest" description="Disordered" evidence="3">
    <location>
        <begin position="365"/>
        <end position="385"/>
    </location>
</feature>
<dbReference type="InterPro" id="IPR032675">
    <property type="entry name" value="LRR_dom_sf"/>
</dbReference>
<organism evidence="4">
    <name type="scientific">Hexamita inflata</name>
    <dbReference type="NCBI Taxonomy" id="28002"/>
    <lineage>
        <taxon>Eukaryota</taxon>
        <taxon>Metamonada</taxon>
        <taxon>Diplomonadida</taxon>
        <taxon>Hexamitidae</taxon>
        <taxon>Hexamitinae</taxon>
        <taxon>Hexamita</taxon>
    </lineage>
</organism>